<evidence type="ECO:0000313" key="3">
    <source>
        <dbReference type="EMBL" id="KAL3864735.1"/>
    </source>
</evidence>
<accession>A0ABD3VTQ7</accession>
<dbReference type="InterPro" id="IPR026913">
    <property type="entry name" value="METTL24"/>
</dbReference>
<gene>
    <name evidence="3" type="ORF">ACJMK2_006392</name>
</gene>
<protein>
    <recommendedName>
        <fullName evidence="2">Methyltransferase domain-containing protein</fullName>
    </recommendedName>
</protein>
<comment type="caution">
    <text evidence="3">The sequence shown here is derived from an EMBL/GenBank/DDBJ whole genome shotgun (WGS) entry which is preliminary data.</text>
</comment>
<dbReference type="AlphaFoldDB" id="A0ABD3VTQ7"/>
<feature type="transmembrane region" description="Helical" evidence="1">
    <location>
        <begin position="12"/>
        <end position="30"/>
    </location>
</feature>
<sequence>MLHTCWKRSRYIICFCVPVAMVIAGGFITFREAEQISTTMPSSKEILSPEYGNRSLCSLDHLTVTIPSDGELDNMTDNQLTDLYWSYINTIQVLCRKIVRIGKIEDGGKEVCTDVPFHPRPPCIVYSFGINYQWDFDEDAARMFGCEVFSFDPSMRNKGETYKYADNITFYMIGLEAKNTVLRKHWKMKTLEQIRQYLNHTERTISILKLDIEGSEWTSIPQMMSSGTLRSVNQMQIELHGKGTKHTLKVLRMLYNDGFRLFMRERNLSCKYSKAGLVRARTSCMEVSMIRVSFPSTKCD</sequence>
<dbReference type="EMBL" id="JBJQND010000010">
    <property type="protein sequence ID" value="KAL3864735.1"/>
    <property type="molecule type" value="Genomic_DNA"/>
</dbReference>
<keyword evidence="1" id="KW-0472">Membrane</keyword>
<dbReference type="Pfam" id="PF13383">
    <property type="entry name" value="Methyltransf_22"/>
    <property type="match status" value="1"/>
</dbReference>
<keyword evidence="1" id="KW-0812">Transmembrane</keyword>
<proteinExistence type="predicted"/>
<keyword evidence="1" id="KW-1133">Transmembrane helix</keyword>
<dbReference type="InterPro" id="IPR025714">
    <property type="entry name" value="Methyltranfer_dom"/>
</dbReference>
<dbReference type="PANTHER" id="PTHR32026:SF10">
    <property type="entry name" value="METHYLTRANSFERASE-LIKE PROTEIN 24-RELATED"/>
    <property type="match status" value="1"/>
</dbReference>
<evidence type="ECO:0000259" key="2">
    <source>
        <dbReference type="Pfam" id="PF13383"/>
    </source>
</evidence>
<evidence type="ECO:0000313" key="4">
    <source>
        <dbReference type="Proteomes" id="UP001634394"/>
    </source>
</evidence>
<keyword evidence="4" id="KW-1185">Reference proteome</keyword>
<dbReference type="SUPFAM" id="SSF53335">
    <property type="entry name" value="S-adenosyl-L-methionine-dependent methyltransferases"/>
    <property type="match status" value="1"/>
</dbReference>
<name>A0ABD3VTQ7_SINWO</name>
<organism evidence="3 4">
    <name type="scientific">Sinanodonta woodiana</name>
    <name type="common">Chinese pond mussel</name>
    <name type="synonym">Anodonta woodiana</name>
    <dbReference type="NCBI Taxonomy" id="1069815"/>
    <lineage>
        <taxon>Eukaryota</taxon>
        <taxon>Metazoa</taxon>
        <taxon>Spiralia</taxon>
        <taxon>Lophotrochozoa</taxon>
        <taxon>Mollusca</taxon>
        <taxon>Bivalvia</taxon>
        <taxon>Autobranchia</taxon>
        <taxon>Heteroconchia</taxon>
        <taxon>Palaeoheterodonta</taxon>
        <taxon>Unionida</taxon>
        <taxon>Unionoidea</taxon>
        <taxon>Unionidae</taxon>
        <taxon>Unioninae</taxon>
        <taxon>Sinanodonta</taxon>
    </lineage>
</organism>
<feature type="domain" description="Methyltransferase" evidence="2">
    <location>
        <begin position="92"/>
        <end position="290"/>
    </location>
</feature>
<dbReference type="Proteomes" id="UP001634394">
    <property type="component" value="Unassembled WGS sequence"/>
</dbReference>
<dbReference type="InterPro" id="IPR029063">
    <property type="entry name" value="SAM-dependent_MTases_sf"/>
</dbReference>
<dbReference type="PANTHER" id="PTHR32026">
    <property type="entry name" value="METHYLTRANSFERASE-LIKE PROTEIN 24"/>
    <property type="match status" value="1"/>
</dbReference>
<evidence type="ECO:0000256" key="1">
    <source>
        <dbReference type="SAM" id="Phobius"/>
    </source>
</evidence>
<reference evidence="3 4" key="1">
    <citation type="submission" date="2024-11" db="EMBL/GenBank/DDBJ databases">
        <title>Chromosome-level genome assembly of the freshwater bivalve Anodonta woodiana.</title>
        <authorList>
            <person name="Chen X."/>
        </authorList>
    </citation>
    <scope>NUCLEOTIDE SEQUENCE [LARGE SCALE GENOMIC DNA]</scope>
    <source>
        <strain evidence="3">MN2024</strain>
        <tissue evidence="3">Gills</tissue>
    </source>
</reference>